<proteinExistence type="predicted"/>
<name>A0A368FWG3_ANCCA</name>
<reference evidence="2 3" key="1">
    <citation type="submission" date="2014-10" db="EMBL/GenBank/DDBJ databases">
        <title>Draft genome of the hookworm Ancylostoma caninum.</title>
        <authorList>
            <person name="Mitreva M."/>
        </authorList>
    </citation>
    <scope>NUCLEOTIDE SEQUENCE [LARGE SCALE GENOMIC DNA]</scope>
    <source>
        <strain evidence="2 3">Baltimore</strain>
    </source>
</reference>
<dbReference type="OrthoDB" id="10427749at2759"/>
<evidence type="ECO:0000313" key="3">
    <source>
        <dbReference type="Proteomes" id="UP000252519"/>
    </source>
</evidence>
<sequence>MATLHFLWIALLAHVASADYTEALEFTVEPPKNILTFKDNDITNILQQLLNTMQSQLNMRMPSTVVHESVEVVDSKPSFTETVVSGPLLTETVGNSPLFTGVVESPPSLTVVETLPSITEVVQSPTLISGNEAIGLIDGYTRRKREAPIRAHRIKA</sequence>
<keyword evidence="3" id="KW-1185">Reference proteome</keyword>
<evidence type="ECO:0000313" key="2">
    <source>
        <dbReference type="EMBL" id="RCN36452.1"/>
    </source>
</evidence>
<feature type="chain" id="PRO_5016952671" evidence="1">
    <location>
        <begin position="19"/>
        <end position="156"/>
    </location>
</feature>
<comment type="caution">
    <text evidence="2">The sequence shown here is derived from an EMBL/GenBank/DDBJ whole genome shotgun (WGS) entry which is preliminary data.</text>
</comment>
<keyword evidence="1" id="KW-0732">Signal</keyword>
<dbReference type="Proteomes" id="UP000252519">
    <property type="component" value="Unassembled WGS sequence"/>
</dbReference>
<dbReference type="EMBL" id="JOJR01000555">
    <property type="protein sequence ID" value="RCN36452.1"/>
    <property type="molecule type" value="Genomic_DNA"/>
</dbReference>
<protein>
    <submittedName>
        <fullName evidence="2">Uncharacterized protein</fullName>
    </submittedName>
</protein>
<gene>
    <name evidence="2" type="ORF">ANCCAN_17652</name>
</gene>
<dbReference type="AlphaFoldDB" id="A0A368FWG3"/>
<feature type="signal peptide" evidence="1">
    <location>
        <begin position="1"/>
        <end position="18"/>
    </location>
</feature>
<organism evidence="2 3">
    <name type="scientific">Ancylostoma caninum</name>
    <name type="common">Dog hookworm</name>
    <dbReference type="NCBI Taxonomy" id="29170"/>
    <lineage>
        <taxon>Eukaryota</taxon>
        <taxon>Metazoa</taxon>
        <taxon>Ecdysozoa</taxon>
        <taxon>Nematoda</taxon>
        <taxon>Chromadorea</taxon>
        <taxon>Rhabditida</taxon>
        <taxon>Rhabditina</taxon>
        <taxon>Rhabditomorpha</taxon>
        <taxon>Strongyloidea</taxon>
        <taxon>Ancylostomatidae</taxon>
        <taxon>Ancylostomatinae</taxon>
        <taxon>Ancylostoma</taxon>
    </lineage>
</organism>
<accession>A0A368FWG3</accession>
<evidence type="ECO:0000256" key="1">
    <source>
        <dbReference type="SAM" id="SignalP"/>
    </source>
</evidence>